<keyword evidence="2" id="KW-1185">Reference proteome</keyword>
<comment type="caution">
    <text evidence="1">The sequence shown here is derived from an EMBL/GenBank/DDBJ whole genome shotgun (WGS) entry which is preliminary data.</text>
</comment>
<reference evidence="1" key="1">
    <citation type="submission" date="2021-07" db="EMBL/GenBank/DDBJ databases">
        <title>Elsinoe batatas strain:CRI-CJ2 Genome sequencing and assembly.</title>
        <authorList>
            <person name="Huang L."/>
        </authorList>
    </citation>
    <scope>NUCLEOTIDE SEQUENCE</scope>
    <source>
        <strain evidence="1">CRI-CJ2</strain>
    </source>
</reference>
<protein>
    <submittedName>
        <fullName evidence="1">Uncharacterized protein</fullName>
    </submittedName>
</protein>
<gene>
    <name evidence="1" type="ORF">KVT40_001843</name>
</gene>
<evidence type="ECO:0000313" key="2">
    <source>
        <dbReference type="Proteomes" id="UP000809789"/>
    </source>
</evidence>
<sequence>MPGESKKLADAPIASDPSLQWLYKTRGKRLHVFPSTSRVPTLMNLCARTLIRNLPLIQEEHIDALPPHIPAAIYSALCSSSLLPLRATQLFAPLSPSPRPHPIRLRLAHHATTTLKDRLTLLEQNQSRLLHFLANLHSPSSRWVVSIHLTGLLPWTSLMQLGLMENLRVL</sequence>
<name>A0A8K0PLQ8_9PEZI</name>
<dbReference type="EMBL" id="JAESVG020000002">
    <property type="protein sequence ID" value="KAG8630224.1"/>
    <property type="molecule type" value="Genomic_DNA"/>
</dbReference>
<dbReference type="OrthoDB" id="10410159at2759"/>
<organism evidence="1 2">
    <name type="scientific">Elsinoe batatas</name>
    <dbReference type="NCBI Taxonomy" id="2601811"/>
    <lineage>
        <taxon>Eukaryota</taxon>
        <taxon>Fungi</taxon>
        <taxon>Dikarya</taxon>
        <taxon>Ascomycota</taxon>
        <taxon>Pezizomycotina</taxon>
        <taxon>Dothideomycetes</taxon>
        <taxon>Dothideomycetidae</taxon>
        <taxon>Myriangiales</taxon>
        <taxon>Elsinoaceae</taxon>
        <taxon>Elsinoe</taxon>
    </lineage>
</organism>
<dbReference type="Proteomes" id="UP000809789">
    <property type="component" value="Unassembled WGS sequence"/>
</dbReference>
<proteinExistence type="predicted"/>
<accession>A0A8K0PLQ8</accession>
<evidence type="ECO:0000313" key="1">
    <source>
        <dbReference type="EMBL" id="KAG8630224.1"/>
    </source>
</evidence>
<dbReference type="AlphaFoldDB" id="A0A8K0PLQ8"/>